<name>A0ABY4F1Y3_9BACI</name>
<protein>
    <recommendedName>
        <fullName evidence="3">DUF4467 domain-containing protein</fullName>
    </recommendedName>
</protein>
<reference evidence="1 2" key="1">
    <citation type="submission" date="2022-04" db="EMBL/GenBank/DDBJ databases">
        <title>Gracilibacillus sp. isolated from saltern.</title>
        <authorList>
            <person name="Won M."/>
            <person name="Lee C.-M."/>
            <person name="Woen H.-Y."/>
            <person name="Kwon S.-W."/>
        </authorList>
    </citation>
    <scope>NUCLEOTIDE SEQUENCE [LARGE SCALE GENOMIC DNA]</scope>
    <source>
        <strain evidence="1 2">SSWR10-1</strain>
    </source>
</reference>
<dbReference type="Proteomes" id="UP000831782">
    <property type="component" value="Chromosome"/>
</dbReference>
<accession>A0ABY4F1Y3</accession>
<evidence type="ECO:0000313" key="1">
    <source>
        <dbReference type="EMBL" id="UOQ48431.1"/>
    </source>
</evidence>
<keyword evidence="2" id="KW-1185">Reference proteome</keyword>
<proteinExistence type="predicted"/>
<dbReference type="RefSeq" id="WP_244718929.1">
    <property type="nucleotide sequence ID" value="NZ_CP095072.1"/>
</dbReference>
<gene>
    <name evidence="1" type="ORF">MUN88_20760</name>
</gene>
<sequence length="118" mass="13515">MKKRAMVMGGILVVLLTACGGNKLDLDLEKVQEMTAKEALNKKSIEKDDYEEENIEIVKVCEAVKVGEENYGFDGQYLVYWQTDDGEFKNDFVMQDDYDIGYGTQRLVEIEDRCLDVN</sequence>
<dbReference type="PROSITE" id="PS51257">
    <property type="entry name" value="PROKAR_LIPOPROTEIN"/>
    <property type="match status" value="1"/>
</dbReference>
<dbReference type="EMBL" id="CP095072">
    <property type="protein sequence ID" value="UOQ48431.1"/>
    <property type="molecule type" value="Genomic_DNA"/>
</dbReference>
<evidence type="ECO:0000313" key="2">
    <source>
        <dbReference type="Proteomes" id="UP000831782"/>
    </source>
</evidence>
<evidence type="ECO:0008006" key="3">
    <source>
        <dbReference type="Google" id="ProtNLM"/>
    </source>
</evidence>
<organism evidence="1 2">
    <name type="scientific">Gracilibacillus caseinilyticus</name>
    <dbReference type="NCBI Taxonomy" id="2932256"/>
    <lineage>
        <taxon>Bacteria</taxon>
        <taxon>Bacillati</taxon>
        <taxon>Bacillota</taxon>
        <taxon>Bacilli</taxon>
        <taxon>Bacillales</taxon>
        <taxon>Bacillaceae</taxon>
        <taxon>Gracilibacillus</taxon>
    </lineage>
</organism>